<feature type="transmembrane region" description="Helical" evidence="6">
    <location>
        <begin position="780"/>
        <end position="798"/>
    </location>
</feature>
<feature type="transmembrane region" description="Helical" evidence="6">
    <location>
        <begin position="130"/>
        <end position="152"/>
    </location>
</feature>
<feature type="region of interest" description="Disordered" evidence="5">
    <location>
        <begin position="612"/>
        <end position="634"/>
    </location>
</feature>
<feature type="transmembrane region" description="Helical" evidence="6">
    <location>
        <begin position="158"/>
        <end position="181"/>
    </location>
</feature>
<feature type="transmembrane region" description="Helical" evidence="6">
    <location>
        <begin position="835"/>
        <end position="855"/>
    </location>
</feature>
<dbReference type="Proteomes" id="UP001244341">
    <property type="component" value="Chromosome 2b"/>
</dbReference>
<feature type="transmembrane region" description="Helical" evidence="6">
    <location>
        <begin position="65"/>
        <end position="86"/>
    </location>
</feature>
<gene>
    <name evidence="8" type="ORF">OEZ85_010238</name>
</gene>
<organism evidence="8 9">
    <name type="scientific">Tetradesmus obliquus</name>
    <name type="common">Green alga</name>
    <name type="synonym">Acutodesmus obliquus</name>
    <dbReference type="NCBI Taxonomy" id="3088"/>
    <lineage>
        <taxon>Eukaryota</taxon>
        <taxon>Viridiplantae</taxon>
        <taxon>Chlorophyta</taxon>
        <taxon>core chlorophytes</taxon>
        <taxon>Chlorophyceae</taxon>
        <taxon>CS clade</taxon>
        <taxon>Sphaeropleales</taxon>
        <taxon>Scenedesmaceae</taxon>
        <taxon>Tetradesmus</taxon>
    </lineage>
</organism>
<proteinExistence type="predicted"/>
<evidence type="ECO:0000256" key="3">
    <source>
        <dbReference type="ARBA" id="ARBA00022989"/>
    </source>
</evidence>
<evidence type="ECO:0000313" key="8">
    <source>
        <dbReference type="EMBL" id="WIA10026.1"/>
    </source>
</evidence>
<feature type="transmembrane region" description="Helical" evidence="6">
    <location>
        <begin position="12"/>
        <end position="29"/>
    </location>
</feature>
<accession>A0ABY8TP05</accession>
<feature type="transmembrane region" description="Helical" evidence="6">
    <location>
        <begin position="700"/>
        <end position="721"/>
    </location>
</feature>
<feature type="compositionally biased region" description="Low complexity" evidence="5">
    <location>
        <begin position="289"/>
        <end position="318"/>
    </location>
</feature>
<evidence type="ECO:0000256" key="4">
    <source>
        <dbReference type="ARBA" id="ARBA00023136"/>
    </source>
</evidence>
<feature type="transmembrane region" description="Helical" evidence="6">
    <location>
        <begin position="805"/>
        <end position="829"/>
    </location>
</feature>
<evidence type="ECO:0000256" key="6">
    <source>
        <dbReference type="SAM" id="Phobius"/>
    </source>
</evidence>
<feature type="transmembrane region" description="Helical" evidence="6">
    <location>
        <begin position="35"/>
        <end position="53"/>
    </location>
</feature>
<feature type="domain" description="Integral membrane bound transporter" evidence="7">
    <location>
        <begin position="730"/>
        <end position="852"/>
    </location>
</feature>
<sequence>MLREWLLSRQCQFTAQAVVGILVASVFTVAQPIHFRNACLAPVFVVIIIAALAQDQHVGTRIQVTALLLGPAWLAVLLAVITMTLAKLAERPEQPWNPGFVAAACLLGLAGLAVLILVRAAAPPGPARVMGILAAVIYGIIVLLSIAATSIQGFLLNAVAYVVLSMVLAAAVCLAVGLWVAPSLATDEVIRLTAETLQGVGTILSYHTSVLMADHTGAAAAAPNSRGTAAPAGAAAAAVLRAPDVAAGGARPYSRQSLEGAASLVFVAEMDDQAFLASMRTLSKSRPYGSSPSLQKLSSQQQQQQQGQQQQLPKPQGSYPKSAPSVVSSTGAKALLPAARLEPHWLRPQGLVAFDADAWAALLEDAELLLVRASTLEALSDERRLQGLQLHHLQHYRNIADAMAMTLAQLAAFLAHVAKSVERQQASRHVPSWAAKLMRPAAAAAAAPAEHRHQKPLQQQQQQQRKQLQQHQSPGKLRHTPGQPSPVRASPFAAASASAGAAAGAADGGDTASMQDGVSWSAVLSGLERQGSGVSSYLWERKGGWETGRQLLLREIESSVGSYWWAVRRATKAAPVQVPRSREVMTLTFIWPITNGLLDALERIEGSAQRVLSAQNKPHQQQQQQQRQQQPQQRSSVRRWLANVQAWRRERQQWLQPLLALLVIRPGLQVVRQALCKDLPHALSSKQAFKGMLASRSFQAGAKLLLASGSVLVLTILLMVYDVRVRSLAPIFGFTSVCLSMQERVEATTDKVVWRVLGTIVGACLGLGITHIPSIFSQPVLLLACLAAACVPLSMLATAQTRTGVALAVLTLLAVALCSYELACCVPGAHLMNAMTVFAARLGSVVGACIYVALLNRLLLPWYTSDYALEQMADALEQAAALFEKIYISQHNRMRVAALAAGGSAAAGADLALPATAKDCEAAAAATARGASSGVLDSAAAAAELAALEAAEAALHVALRQQVLQRLVAVQMALAKDTVSWRRGVLATPQIVLDVLGAMIELVEALACQRLALAPFTRQGGSAASGAGAAAAGEAAAPSGLLRVSGHCYSVWAQPLHPVWLQVLTALSCLPASARFWPIDSVHFFTFTYGASRVLNKLAGVSQALLAASR</sequence>
<dbReference type="PANTHER" id="PTHR13270:SF13">
    <property type="entry name" value="LIMPET, ISOFORM K"/>
    <property type="match status" value="1"/>
</dbReference>
<comment type="subcellular location">
    <subcellularLocation>
        <location evidence="1">Membrane</location>
        <topology evidence="1">Multi-pass membrane protein</topology>
    </subcellularLocation>
</comment>
<protein>
    <recommendedName>
        <fullName evidence="7">Integral membrane bound transporter domain-containing protein</fullName>
    </recommendedName>
</protein>
<keyword evidence="2 6" id="KW-0812">Transmembrane</keyword>
<feature type="compositionally biased region" description="Low complexity" evidence="5">
    <location>
        <begin position="456"/>
        <end position="472"/>
    </location>
</feature>
<feature type="transmembrane region" description="Helical" evidence="6">
    <location>
        <begin position="98"/>
        <end position="118"/>
    </location>
</feature>
<dbReference type="EMBL" id="CP126209">
    <property type="protein sequence ID" value="WIA10026.1"/>
    <property type="molecule type" value="Genomic_DNA"/>
</dbReference>
<dbReference type="PANTHER" id="PTHR13270">
    <property type="entry name" value="PROTEIN C20ORF116-RELATED"/>
    <property type="match status" value="1"/>
</dbReference>
<evidence type="ECO:0000256" key="2">
    <source>
        <dbReference type="ARBA" id="ARBA00022692"/>
    </source>
</evidence>
<keyword evidence="3 6" id="KW-1133">Transmembrane helix</keyword>
<evidence type="ECO:0000256" key="5">
    <source>
        <dbReference type="SAM" id="MobiDB-lite"/>
    </source>
</evidence>
<evidence type="ECO:0000259" key="7">
    <source>
        <dbReference type="Pfam" id="PF13515"/>
    </source>
</evidence>
<keyword evidence="9" id="KW-1185">Reference proteome</keyword>
<dbReference type="Pfam" id="PF13515">
    <property type="entry name" value="FUSC_2"/>
    <property type="match status" value="1"/>
</dbReference>
<feature type="region of interest" description="Disordered" evidence="5">
    <location>
        <begin position="286"/>
        <end position="326"/>
    </location>
</feature>
<evidence type="ECO:0000256" key="1">
    <source>
        <dbReference type="ARBA" id="ARBA00004141"/>
    </source>
</evidence>
<keyword evidence="4 6" id="KW-0472">Membrane</keyword>
<feature type="compositionally biased region" description="Low complexity" evidence="5">
    <location>
        <begin position="620"/>
        <end position="634"/>
    </location>
</feature>
<dbReference type="InterPro" id="IPR049453">
    <property type="entry name" value="Memb_transporter_dom"/>
</dbReference>
<feature type="transmembrane region" description="Helical" evidence="6">
    <location>
        <begin position="752"/>
        <end position="774"/>
    </location>
</feature>
<evidence type="ECO:0000313" key="9">
    <source>
        <dbReference type="Proteomes" id="UP001244341"/>
    </source>
</evidence>
<reference evidence="8 9" key="1">
    <citation type="submission" date="2023-05" db="EMBL/GenBank/DDBJ databases">
        <title>A 100% complete, gapless, phased diploid assembly of the Scenedesmus obliquus UTEX 3031 genome.</title>
        <authorList>
            <person name="Biondi T.C."/>
            <person name="Hanschen E.R."/>
            <person name="Kwon T."/>
            <person name="Eng W."/>
            <person name="Kruse C.P.S."/>
            <person name="Koehler S.I."/>
            <person name="Kunde Y."/>
            <person name="Gleasner C.D."/>
            <person name="You Mak K.T."/>
            <person name="Polle J."/>
            <person name="Hovde B.T."/>
            <person name="Starkenburg S.R."/>
        </authorList>
    </citation>
    <scope>NUCLEOTIDE SEQUENCE [LARGE SCALE GENOMIC DNA]</scope>
    <source>
        <strain evidence="8 9">DOE0152z</strain>
    </source>
</reference>
<name>A0ABY8TP05_TETOB</name>
<feature type="region of interest" description="Disordered" evidence="5">
    <location>
        <begin position="441"/>
        <end position="494"/>
    </location>
</feature>